<dbReference type="GO" id="GO:0032259">
    <property type="term" value="P:methylation"/>
    <property type="evidence" value="ECO:0007669"/>
    <property type="project" value="UniProtKB-KW"/>
</dbReference>
<name>A0AAW8QZK4_9ALTE</name>
<dbReference type="InterPro" id="IPR029063">
    <property type="entry name" value="SAM-dependent_MTases_sf"/>
</dbReference>
<gene>
    <name evidence="5 6" type="primary">ubiG</name>
    <name evidence="6" type="ORF">RM544_02565</name>
</gene>
<dbReference type="PANTHER" id="PTHR43464">
    <property type="entry name" value="METHYLTRANSFERASE"/>
    <property type="match status" value="1"/>
</dbReference>
<feature type="binding site" evidence="5">
    <location>
        <position position="79"/>
    </location>
    <ligand>
        <name>S-adenosyl-L-methionine</name>
        <dbReference type="ChEBI" id="CHEBI:59789"/>
    </ligand>
</feature>
<dbReference type="EC" id="2.1.1.64" evidence="5"/>
<dbReference type="Pfam" id="PF13489">
    <property type="entry name" value="Methyltransf_23"/>
    <property type="match status" value="1"/>
</dbReference>
<comment type="catalytic activity">
    <reaction evidence="5">
        <text>a 3-demethylubiquinol + S-adenosyl-L-methionine = a ubiquinol + S-adenosyl-L-homocysteine + H(+)</text>
        <dbReference type="Rhea" id="RHEA:44380"/>
        <dbReference type="Rhea" id="RHEA-COMP:9566"/>
        <dbReference type="Rhea" id="RHEA-COMP:10914"/>
        <dbReference type="ChEBI" id="CHEBI:15378"/>
        <dbReference type="ChEBI" id="CHEBI:17976"/>
        <dbReference type="ChEBI" id="CHEBI:57856"/>
        <dbReference type="ChEBI" id="CHEBI:59789"/>
        <dbReference type="ChEBI" id="CHEBI:84422"/>
        <dbReference type="EC" id="2.1.1.64"/>
    </reaction>
</comment>
<dbReference type="GO" id="GO:0010420">
    <property type="term" value="F:polyprenyldihydroxybenzoate methyltransferase activity"/>
    <property type="evidence" value="ECO:0007669"/>
    <property type="project" value="InterPro"/>
</dbReference>
<dbReference type="HAMAP" id="MF_00472">
    <property type="entry name" value="UbiG"/>
    <property type="match status" value="1"/>
</dbReference>
<evidence type="ECO:0000256" key="1">
    <source>
        <dbReference type="ARBA" id="ARBA00022603"/>
    </source>
</evidence>
<feature type="binding site" evidence="5">
    <location>
        <position position="38"/>
    </location>
    <ligand>
        <name>S-adenosyl-L-methionine</name>
        <dbReference type="ChEBI" id="CHEBI:59789"/>
    </ligand>
</feature>
<dbReference type="RefSeq" id="WP_311360209.1">
    <property type="nucleotide sequence ID" value="NZ_JAVRIE010000001.1"/>
</dbReference>
<keyword evidence="4 5" id="KW-0949">S-adenosyl-L-methionine</keyword>
<evidence type="ECO:0000256" key="5">
    <source>
        <dbReference type="HAMAP-Rule" id="MF_00472"/>
    </source>
</evidence>
<evidence type="ECO:0000313" key="6">
    <source>
        <dbReference type="EMBL" id="MDT0581408.1"/>
    </source>
</evidence>
<keyword evidence="1 5" id="KW-0489">Methyltransferase</keyword>
<keyword evidence="7" id="KW-1185">Reference proteome</keyword>
<feature type="binding site" evidence="5">
    <location>
        <position position="58"/>
    </location>
    <ligand>
        <name>S-adenosyl-L-methionine</name>
        <dbReference type="ChEBI" id="CHEBI:59789"/>
    </ligand>
</feature>
<dbReference type="InterPro" id="IPR010233">
    <property type="entry name" value="UbiG_MeTrfase"/>
</dbReference>
<keyword evidence="3 5" id="KW-0831">Ubiquinone biosynthesis</keyword>
<comment type="pathway">
    <text evidence="5">Cofactor biosynthesis; ubiquinone biosynthesis.</text>
</comment>
<proteinExistence type="inferred from homology"/>
<dbReference type="PANTHER" id="PTHR43464:SF19">
    <property type="entry name" value="UBIQUINONE BIOSYNTHESIS O-METHYLTRANSFERASE, MITOCHONDRIAL"/>
    <property type="match status" value="1"/>
</dbReference>
<dbReference type="GO" id="GO:0102208">
    <property type="term" value="F:2-polyprenyl-6-hydroxyphenol methylase activity"/>
    <property type="evidence" value="ECO:0007669"/>
    <property type="project" value="UniProtKB-EC"/>
</dbReference>
<comment type="catalytic activity">
    <reaction evidence="5">
        <text>a 3-(all-trans-polyprenyl)benzene-1,2-diol + S-adenosyl-L-methionine = a 2-methoxy-6-(all-trans-polyprenyl)phenol + S-adenosyl-L-homocysteine + H(+)</text>
        <dbReference type="Rhea" id="RHEA:31411"/>
        <dbReference type="Rhea" id="RHEA-COMP:9550"/>
        <dbReference type="Rhea" id="RHEA-COMP:9551"/>
        <dbReference type="ChEBI" id="CHEBI:15378"/>
        <dbReference type="ChEBI" id="CHEBI:57856"/>
        <dbReference type="ChEBI" id="CHEBI:59789"/>
        <dbReference type="ChEBI" id="CHEBI:62729"/>
        <dbReference type="ChEBI" id="CHEBI:62731"/>
        <dbReference type="EC" id="2.1.1.222"/>
    </reaction>
</comment>
<comment type="function">
    <text evidence="5">O-methyltransferase that catalyzes the 2 O-methylation steps in the ubiquinone biosynthetic pathway.</text>
</comment>
<dbReference type="SUPFAM" id="SSF53335">
    <property type="entry name" value="S-adenosyl-L-methionine-dependent methyltransferases"/>
    <property type="match status" value="1"/>
</dbReference>
<feature type="binding site" evidence="5">
    <location>
        <position position="123"/>
    </location>
    <ligand>
        <name>S-adenosyl-L-methionine</name>
        <dbReference type="ChEBI" id="CHEBI:59789"/>
    </ligand>
</feature>
<dbReference type="EC" id="2.1.1.222" evidence="5"/>
<dbReference type="AlphaFoldDB" id="A0AAW8QZK4"/>
<dbReference type="Gene3D" id="3.40.50.150">
    <property type="entry name" value="Vaccinia Virus protein VP39"/>
    <property type="match status" value="1"/>
</dbReference>
<evidence type="ECO:0000256" key="2">
    <source>
        <dbReference type="ARBA" id="ARBA00022679"/>
    </source>
</evidence>
<dbReference type="GO" id="GO:0061542">
    <property type="term" value="F:3-demethylubiquinol 3-O-methyltransferase activity"/>
    <property type="evidence" value="ECO:0007669"/>
    <property type="project" value="UniProtKB-UniRule"/>
</dbReference>
<organism evidence="6 7">
    <name type="scientific">Brumicola blandensis</name>
    <dbReference type="NCBI Taxonomy" id="3075611"/>
    <lineage>
        <taxon>Bacteria</taxon>
        <taxon>Pseudomonadati</taxon>
        <taxon>Pseudomonadota</taxon>
        <taxon>Gammaproteobacteria</taxon>
        <taxon>Alteromonadales</taxon>
        <taxon>Alteromonadaceae</taxon>
        <taxon>Brumicola</taxon>
    </lineage>
</organism>
<dbReference type="FunFam" id="3.40.50.150:FF:000028">
    <property type="entry name" value="Ubiquinone biosynthesis O-methyltransferase"/>
    <property type="match status" value="1"/>
</dbReference>
<reference evidence="6 7" key="1">
    <citation type="submission" date="2023-09" db="EMBL/GenBank/DDBJ databases">
        <authorList>
            <person name="Rey-Velasco X."/>
        </authorList>
    </citation>
    <scope>NUCLEOTIDE SEQUENCE [LARGE SCALE GENOMIC DNA]</scope>
    <source>
        <strain evidence="6 7">W409</strain>
    </source>
</reference>
<dbReference type="CDD" id="cd02440">
    <property type="entry name" value="AdoMet_MTases"/>
    <property type="match status" value="1"/>
</dbReference>
<evidence type="ECO:0000256" key="4">
    <source>
        <dbReference type="ARBA" id="ARBA00022691"/>
    </source>
</evidence>
<dbReference type="NCBIfam" id="TIGR01983">
    <property type="entry name" value="UbiG"/>
    <property type="match status" value="1"/>
</dbReference>
<protein>
    <recommendedName>
        <fullName evidence="5">Ubiquinone biosynthesis O-methyltransferase</fullName>
    </recommendedName>
    <alternativeName>
        <fullName evidence="5">2-polyprenyl-6-hydroxyphenol methylase</fullName>
        <ecNumber evidence="5">2.1.1.222</ecNumber>
    </alternativeName>
    <alternativeName>
        <fullName evidence="5">3-demethylubiquinone 3-O-methyltransferase</fullName>
        <ecNumber evidence="5">2.1.1.64</ecNumber>
    </alternativeName>
</protein>
<dbReference type="Proteomes" id="UP001249020">
    <property type="component" value="Unassembled WGS sequence"/>
</dbReference>
<comment type="similarity">
    <text evidence="5">Belongs to the methyltransferase superfamily. UbiG/COQ3 family.</text>
</comment>
<dbReference type="EMBL" id="JAVRIE010000001">
    <property type="protein sequence ID" value="MDT0581408.1"/>
    <property type="molecule type" value="Genomic_DNA"/>
</dbReference>
<sequence length="236" mass="26015">MPSVNVDNNEIEKFSALASKWWDLNGEFKPLHDINPIRLSFIEEKSGGLFGKKAIDVGCGGGILSEAMVKLGAEVTGIDLAKDSLEVAKLHGLESGLQVHYEYCSAEQKAEQDPGHFDVVCCLEMLEHVPDPTSVVNACANLVKPGGDVFFSTLNRNIKSWLMAIIGAEYVLNLVPKGTHDHAKFIRPAELTSWIENSALVSKDITGLHLDPLKQQYYLSKKNVDVNYIIHCQKPL</sequence>
<keyword evidence="2 5" id="KW-0808">Transferase</keyword>
<evidence type="ECO:0000256" key="3">
    <source>
        <dbReference type="ARBA" id="ARBA00022688"/>
    </source>
</evidence>
<accession>A0AAW8QZK4</accession>
<evidence type="ECO:0000313" key="7">
    <source>
        <dbReference type="Proteomes" id="UP001249020"/>
    </source>
</evidence>
<comment type="caution">
    <text evidence="6">The sequence shown here is derived from an EMBL/GenBank/DDBJ whole genome shotgun (WGS) entry which is preliminary data.</text>
</comment>